<feature type="transmembrane region" description="Helical" evidence="1">
    <location>
        <begin position="21"/>
        <end position="40"/>
    </location>
</feature>
<proteinExistence type="predicted"/>
<keyword evidence="1" id="KW-0472">Membrane</keyword>
<feature type="transmembrane region" description="Helical" evidence="1">
    <location>
        <begin position="101"/>
        <end position="121"/>
    </location>
</feature>
<dbReference type="VEuPathDB" id="TriTrypDB:TM35_000122470"/>
<evidence type="ECO:0000313" key="2">
    <source>
        <dbReference type="EMBL" id="ORC89472.1"/>
    </source>
</evidence>
<keyword evidence="1" id="KW-0812">Transmembrane</keyword>
<dbReference type="AlphaFoldDB" id="A0A1X0NXR6"/>
<dbReference type="OrthoDB" id="262994at2759"/>
<reference evidence="2 3" key="1">
    <citation type="submission" date="2017-03" db="EMBL/GenBank/DDBJ databases">
        <title>An alternative strategy for trypanosome survival in the mammalian bloodstream revealed through genome and transcriptome analysis of the ubiquitous bovine parasite Trypanosoma (Megatrypanum) theileri.</title>
        <authorList>
            <person name="Kelly S."/>
            <person name="Ivens A."/>
            <person name="Mott A."/>
            <person name="O'Neill E."/>
            <person name="Emms D."/>
            <person name="Macleod O."/>
            <person name="Voorheis P."/>
            <person name="Matthews J."/>
            <person name="Matthews K."/>
            <person name="Carrington M."/>
        </authorList>
    </citation>
    <scope>NUCLEOTIDE SEQUENCE [LARGE SCALE GENOMIC DNA]</scope>
    <source>
        <strain evidence="2">Edinburgh</strain>
    </source>
</reference>
<keyword evidence="3" id="KW-1185">Reference proteome</keyword>
<feature type="transmembrane region" description="Helical" evidence="1">
    <location>
        <begin position="128"/>
        <end position="147"/>
    </location>
</feature>
<comment type="caution">
    <text evidence="2">The sequence shown here is derived from an EMBL/GenBank/DDBJ whole genome shotgun (WGS) entry which is preliminary data.</text>
</comment>
<protein>
    <submittedName>
        <fullName evidence="2">Uncharacterized protein</fullName>
    </submittedName>
</protein>
<dbReference type="RefSeq" id="XP_028883538.1">
    <property type="nucleotide sequence ID" value="XM_029025222.1"/>
</dbReference>
<sequence>MTNNRGTGKVETPTTLRYRPPWLVFIPTCIAFLLLNYLAWGVTPNAEGTDLLPSPTVLAMRAEKEMGYSERFNLRLFIEDDLMRHLFYLSRYFGGMDGVRVIWLLAWLIHCMEIGIAVRVCVACRAPVVVFILYILLTALGGVSQLSPLLAARDAYRALQGNGVEKKENNNNNNKKKRK</sequence>
<evidence type="ECO:0000256" key="1">
    <source>
        <dbReference type="SAM" id="Phobius"/>
    </source>
</evidence>
<dbReference type="GeneID" id="39985002"/>
<dbReference type="EMBL" id="NBCO01000012">
    <property type="protein sequence ID" value="ORC89472.1"/>
    <property type="molecule type" value="Genomic_DNA"/>
</dbReference>
<accession>A0A1X0NXR6</accession>
<name>A0A1X0NXR6_9TRYP</name>
<keyword evidence="1" id="KW-1133">Transmembrane helix</keyword>
<organism evidence="2 3">
    <name type="scientific">Trypanosoma theileri</name>
    <dbReference type="NCBI Taxonomy" id="67003"/>
    <lineage>
        <taxon>Eukaryota</taxon>
        <taxon>Discoba</taxon>
        <taxon>Euglenozoa</taxon>
        <taxon>Kinetoplastea</taxon>
        <taxon>Metakinetoplastina</taxon>
        <taxon>Trypanosomatida</taxon>
        <taxon>Trypanosomatidae</taxon>
        <taxon>Trypanosoma</taxon>
    </lineage>
</organism>
<evidence type="ECO:0000313" key="3">
    <source>
        <dbReference type="Proteomes" id="UP000192257"/>
    </source>
</evidence>
<dbReference type="Proteomes" id="UP000192257">
    <property type="component" value="Unassembled WGS sequence"/>
</dbReference>
<gene>
    <name evidence="2" type="ORF">TM35_000122470</name>
</gene>